<dbReference type="FunFam" id="3.40.50.300:FF:000326">
    <property type="entry name" value="P-loop containing nucleoside triphosphate hydrolase"/>
    <property type="match status" value="1"/>
</dbReference>
<dbReference type="InterPro" id="IPR027417">
    <property type="entry name" value="P-loop_NTPase"/>
</dbReference>
<dbReference type="SUPFAM" id="SSF52540">
    <property type="entry name" value="P-loop containing nucleoside triphosphate hydrolases"/>
    <property type="match status" value="1"/>
</dbReference>
<dbReference type="EMBL" id="BHXQ01000003">
    <property type="protein sequence ID" value="GCC51470.1"/>
    <property type="molecule type" value="Genomic_DNA"/>
</dbReference>
<keyword evidence="13" id="KW-1185">Reference proteome</keyword>
<dbReference type="Gene3D" id="2.40.30.270">
    <property type="match status" value="1"/>
</dbReference>
<dbReference type="Pfam" id="PF13086">
    <property type="entry name" value="AAA_11"/>
    <property type="match status" value="1"/>
</dbReference>
<dbReference type="Proteomes" id="UP000288227">
    <property type="component" value="Unassembled WGS sequence"/>
</dbReference>
<evidence type="ECO:0000259" key="10">
    <source>
        <dbReference type="Pfam" id="PF13087"/>
    </source>
</evidence>
<reference evidence="12 13" key="1">
    <citation type="submission" date="2018-11" db="EMBL/GenBank/DDBJ databases">
        <title>Chryseotalea sanarue gen. nov., sp., nov., a member of the family Cytophagaceae, isolated from a brackish lake in Hamamatsu Japan.</title>
        <authorList>
            <person name="Maejima Y."/>
            <person name="Iino T."/>
            <person name="Muraguchi Y."/>
            <person name="Fukuda K."/>
            <person name="Ohkuma M."/>
            <person name="Moriuchi R."/>
            <person name="Dohra H."/>
            <person name="Kimbara K."/>
            <person name="Shintani M."/>
        </authorList>
    </citation>
    <scope>NUCLEOTIDE SEQUENCE [LARGE SCALE GENOMIC DNA]</scope>
    <source>
        <strain evidence="12 13">Ys</strain>
    </source>
</reference>
<proteinExistence type="inferred from homology"/>
<dbReference type="InterPro" id="IPR048761">
    <property type="entry name" value="SMUBP-2_HCS1_1B"/>
</dbReference>
<sequence>MLYFMAALDDLKKTFELIKQERQADLQQYQQKVLQKSITQKKKDGVCWYPVKLDKTYIGTGERLIIEVQRTNNFEQRHSFQSGKAVSVFSNATNTPQKDHVSGVINFVRDNNMVITLNVDELPDWIEDGSLGVDVMFDEISYREMEFALKTVMKAEEGRIVELRDILLGYQKATFINIALENSSTTSAVARLNASQQKALEKVLSANDVGIIHGPPGTGKTTTLVQGIIQTVAEEKQVLVCAPSNAAIDLLVEKLSEQGLNVLRIGHPARVTEQTLSKTLDSRIANHEYYKDLRGMRRKMEELKTLAFKFKRKFGYEEREQRKLLLNEVKALKADADVLEFYITNNLIEKSDVIACTLVGSSHYVLRGKKFKSVFIDEAAQSLEPACWIPLLKAQRIIFAGDHQQLPPTIKSFEAAKAGLAETLMEKCIRHQPDTASMLQIQYRMHEAIMRFSSDYFYKGELIADESVKHHLLKDEEAPVLFIDTAGCGYNEEQDMETLSRFNKEEAELLMRSVERLIREMGEERWLEEKITLGIIAPYSAQVEYLTKLAEQSEELSNLKHLVSINTVDAFQGQERDVIAIGFVRSNDKGEVGFLSDIRRTNVALTRARKKLLVVGDSATLGAHPFYLQWLEYVQKNDFYKSAFELEY</sequence>
<dbReference type="InterPro" id="IPR041677">
    <property type="entry name" value="DNA2/NAM7_AAA_11"/>
</dbReference>
<dbReference type="InterPro" id="IPR050534">
    <property type="entry name" value="Coronavir_polyprotein_1ab"/>
</dbReference>
<dbReference type="CDD" id="cd18808">
    <property type="entry name" value="SF1_C_Upf1"/>
    <property type="match status" value="1"/>
</dbReference>
<evidence type="ECO:0000313" key="12">
    <source>
        <dbReference type="EMBL" id="GCC51470.1"/>
    </source>
</evidence>
<dbReference type="GO" id="GO:0016787">
    <property type="term" value="F:hydrolase activity"/>
    <property type="evidence" value="ECO:0007669"/>
    <property type="project" value="UniProtKB-KW"/>
</dbReference>
<evidence type="ECO:0000256" key="3">
    <source>
        <dbReference type="ARBA" id="ARBA00012551"/>
    </source>
</evidence>
<feature type="domain" description="DNA2/NAM7 helicase helicase" evidence="9">
    <location>
        <begin position="192"/>
        <end position="412"/>
    </location>
</feature>
<evidence type="ECO:0000256" key="2">
    <source>
        <dbReference type="ARBA" id="ARBA00007913"/>
    </source>
</evidence>
<keyword evidence="8" id="KW-0067">ATP-binding</keyword>
<dbReference type="Gene3D" id="3.40.50.300">
    <property type="entry name" value="P-loop containing nucleotide triphosphate hydrolases"/>
    <property type="match status" value="2"/>
</dbReference>
<keyword evidence="6" id="KW-0378">Hydrolase</keyword>
<dbReference type="InterPro" id="IPR041679">
    <property type="entry name" value="DNA2/NAM7-like_C"/>
</dbReference>
<dbReference type="AlphaFoldDB" id="A0A401U9B4"/>
<dbReference type="Pfam" id="PF21138">
    <property type="entry name" value="SMUBP-2_HCS1_1B"/>
    <property type="match status" value="1"/>
</dbReference>
<evidence type="ECO:0000256" key="1">
    <source>
        <dbReference type="ARBA" id="ARBA00004496"/>
    </source>
</evidence>
<dbReference type="GO" id="GO:0005524">
    <property type="term" value="F:ATP binding"/>
    <property type="evidence" value="ECO:0007669"/>
    <property type="project" value="UniProtKB-KW"/>
</dbReference>
<comment type="similarity">
    <text evidence="2">Belongs to the DNA2/NAM7 helicase family.</text>
</comment>
<dbReference type="GO" id="GO:0005694">
    <property type="term" value="C:chromosome"/>
    <property type="evidence" value="ECO:0007669"/>
    <property type="project" value="UniProtKB-ARBA"/>
</dbReference>
<evidence type="ECO:0000313" key="13">
    <source>
        <dbReference type="Proteomes" id="UP000288227"/>
    </source>
</evidence>
<keyword evidence="5" id="KW-0547">Nucleotide-binding</keyword>
<dbReference type="GO" id="GO:0043139">
    <property type="term" value="F:5'-3' DNA helicase activity"/>
    <property type="evidence" value="ECO:0007669"/>
    <property type="project" value="TreeGrafter"/>
</dbReference>
<dbReference type="EC" id="3.6.4.12" evidence="3"/>
<dbReference type="PANTHER" id="PTHR43788:SF8">
    <property type="entry name" value="DNA-BINDING PROTEIN SMUBP-2"/>
    <property type="match status" value="1"/>
</dbReference>
<feature type="domain" description="DNA2/NAM7 helicase-like C-terminal" evidence="10">
    <location>
        <begin position="421"/>
        <end position="618"/>
    </location>
</feature>
<dbReference type="Pfam" id="PF13087">
    <property type="entry name" value="AAA_12"/>
    <property type="match status" value="1"/>
</dbReference>
<evidence type="ECO:0000256" key="7">
    <source>
        <dbReference type="ARBA" id="ARBA00022806"/>
    </source>
</evidence>
<feature type="domain" description="Helicase SMUBP-2/HCS1 1B" evidence="11">
    <location>
        <begin position="12"/>
        <end position="119"/>
    </location>
</feature>
<dbReference type="InterPro" id="IPR047187">
    <property type="entry name" value="SF1_C_Upf1"/>
</dbReference>
<evidence type="ECO:0000256" key="4">
    <source>
        <dbReference type="ARBA" id="ARBA00022490"/>
    </source>
</evidence>
<comment type="caution">
    <text evidence="12">The sequence shown here is derived from an EMBL/GenBank/DDBJ whole genome shotgun (WGS) entry which is preliminary data.</text>
</comment>
<keyword evidence="7" id="KW-0347">Helicase</keyword>
<keyword evidence="4" id="KW-0963">Cytoplasm</keyword>
<organism evidence="12 13">
    <name type="scientific">Chryseotalea sanaruensis</name>
    <dbReference type="NCBI Taxonomy" id="2482724"/>
    <lineage>
        <taxon>Bacteria</taxon>
        <taxon>Pseudomonadati</taxon>
        <taxon>Bacteroidota</taxon>
        <taxon>Cytophagia</taxon>
        <taxon>Cytophagales</taxon>
        <taxon>Chryseotaleaceae</taxon>
        <taxon>Chryseotalea</taxon>
    </lineage>
</organism>
<comment type="subcellular location">
    <subcellularLocation>
        <location evidence="1">Cytoplasm</location>
    </subcellularLocation>
</comment>
<protein>
    <recommendedName>
        <fullName evidence="3">DNA helicase</fullName>
        <ecNumber evidence="3">3.6.4.12</ecNumber>
    </recommendedName>
</protein>
<evidence type="ECO:0000259" key="11">
    <source>
        <dbReference type="Pfam" id="PF21138"/>
    </source>
</evidence>
<name>A0A401U9B4_9BACT</name>
<accession>A0A401U9B4</accession>
<gene>
    <name evidence="12" type="ORF">SanaruYs_16950</name>
</gene>
<evidence type="ECO:0000256" key="5">
    <source>
        <dbReference type="ARBA" id="ARBA00022741"/>
    </source>
</evidence>
<dbReference type="GO" id="GO:0005737">
    <property type="term" value="C:cytoplasm"/>
    <property type="evidence" value="ECO:0007669"/>
    <property type="project" value="UniProtKB-SubCell"/>
</dbReference>
<evidence type="ECO:0000259" key="9">
    <source>
        <dbReference type="Pfam" id="PF13086"/>
    </source>
</evidence>
<dbReference type="GO" id="GO:0003723">
    <property type="term" value="F:RNA binding"/>
    <property type="evidence" value="ECO:0007669"/>
    <property type="project" value="InterPro"/>
</dbReference>
<evidence type="ECO:0000256" key="8">
    <source>
        <dbReference type="ARBA" id="ARBA00022840"/>
    </source>
</evidence>
<evidence type="ECO:0000256" key="6">
    <source>
        <dbReference type="ARBA" id="ARBA00022801"/>
    </source>
</evidence>
<dbReference type="PANTHER" id="PTHR43788">
    <property type="entry name" value="DNA2/NAM7 HELICASE FAMILY MEMBER"/>
    <property type="match status" value="1"/>
</dbReference>